<evidence type="ECO:0000313" key="2">
    <source>
        <dbReference type="Proteomes" id="UP001482513"/>
    </source>
</evidence>
<dbReference type="Proteomes" id="UP001482513">
    <property type="component" value="Unassembled WGS sequence"/>
</dbReference>
<gene>
    <name evidence="1" type="ORF">NC992_10085</name>
</gene>
<evidence type="ECO:0000313" key="1">
    <source>
        <dbReference type="EMBL" id="MEP0947219.1"/>
    </source>
</evidence>
<name>A0ABV0K369_9CYAN</name>
<sequence length="48" mass="5635">MLSISLWVLRAIAAIASFIRLLKQCYIPQQHFEVFWPLCQKTLITNKT</sequence>
<comment type="caution">
    <text evidence="1">The sequence shown here is derived from an EMBL/GenBank/DDBJ whole genome shotgun (WGS) entry which is preliminary data.</text>
</comment>
<organism evidence="1 2">
    <name type="scientific">Leptolyngbya subtilissima DQ-A4</name>
    <dbReference type="NCBI Taxonomy" id="2933933"/>
    <lineage>
        <taxon>Bacteria</taxon>
        <taxon>Bacillati</taxon>
        <taxon>Cyanobacteriota</taxon>
        <taxon>Cyanophyceae</taxon>
        <taxon>Leptolyngbyales</taxon>
        <taxon>Leptolyngbyaceae</taxon>
        <taxon>Leptolyngbya group</taxon>
        <taxon>Leptolyngbya</taxon>
    </lineage>
</organism>
<dbReference type="RefSeq" id="WP_190701627.1">
    <property type="nucleotide sequence ID" value="NZ_JAMPKX010000003.1"/>
</dbReference>
<reference evidence="1 2" key="1">
    <citation type="submission" date="2022-04" db="EMBL/GenBank/DDBJ databases">
        <title>Positive selection, recombination, and allopatry shape intraspecific diversity of widespread and dominant cyanobacteria.</title>
        <authorList>
            <person name="Wei J."/>
            <person name="Shu W."/>
            <person name="Hu C."/>
        </authorList>
    </citation>
    <scope>NUCLEOTIDE SEQUENCE [LARGE SCALE GENOMIC DNA]</scope>
    <source>
        <strain evidence="1 2">DQ-A4</strain>
    </source>
</reference>
<keyword evidence="2" id="KW-1185">Reference proteome</keyword>
<dbReference type="EMBL" id="JAMPKX010000003">
    <property type="protein sequence ID" value="MEP0947219.1"/>
    <property type="molecule type" value="Genomic_DNA"/>
</dbReference>
<accession>A0ABV0K369</accession>
<proteinExistence type="predicted"/>
<protein>
    <submittedName>
        <fullName evidence="1">Uncharacterized protein</fullName>
    </submittedName>
</protein>